<dbReference type="AlphaFoldDB" id="M2NME8"/>
<comment type="caution">
    <text evidence="2">The sequence shown here is derived from an EMBL/GenBank/DDBJ whole genome shotgun (WGS) entry which is preliminary data.</text>
</comment>
<accession>M2NME8</accession>
<name>M2NME8_9PSEU</name>
<dbReference type="PATRIC" id="fig|1238180.3.peg.6936"/>
<evidence type="ECO:0000313" key="2">
    <source>
        <dbReference type="EMBL" id="EMD23329.1"/>
    </source>
</evidence>
<evidence type="ECO:0000256" key="1">
    <source>
        <dbReference type="SAM" id="MobiDB-lite"/>
    </source>
</evidence>
<protein>
    <submittedName>
        <fullName evidence="2">Uncharacterized protein</fullName>
    </submittedName>
</protein>
<dbReference type="Proteomes" id="UP000014137">
    <property type="component" value="Unassembled WGS sequence"/>
</dbReference>
<gene>
    <name evidence="2" type="ORF">C791_7334</name>
</gene>
<dbReference type="EMBL" id="ANMG01000076">
    <property type="protein sequence ID" value="EMD23329.1"/>
    <property type="molecule type" value="Genomic_DNA"/>
</dbReference>
<evidence type="ECO:0000313" key="3">
    <source>
        <dbReference type="Proteomes" id="UP000014137"/>
    </source>
</evidence>
<proteinExistence type="predicted"/>
<sequence>MATEPTVRTGRTEGSVSGSSLENPQLSGRFGDRTPTASPHHEGRKANSA</sequence>
<feature type="compositionally biased region" description="Polar residues" evidence="1">
    <location>
        <begin position="12"/>
        <end position="26"/>
    </location>
</feature>
<reference evidence="2 3" key="1">
    <citation type="submission" date="2012-10" db="EMBL/GenBank/DDBJ databases">
        <title>Genome assembly of Amycolatopsis azurea DSM 43854.</title>
        <authorList>
            <person name="Khatri I."/>
            <person name="Kaur I."/>
            <person name="Subramanian S."/>
            <person name="Mayilraj S."/>
        </authorList>
    </citation>
    <scope>NUCLEOTIDE SEQUENCE [LARGE SCALE GENOMIC DNA]</scope>
    <source>
        <strain evidence="2 3">DSM 43854</strain>
    </source>
</reference>
<feature type="compositionally biased region" description="Basic and acidic residues" evidence="1">
    <location>
        <begin position="39"/>
        <end position="49"/>
    </location>
</feature>
<feature type="region of interest" description="Disordered" evidence="1">
    <location>
        <begin position="1"/>
        <end position="49"/>
    </location>
</feature>
<organism evidence="2 3">
    <name type="scientific">Amycolatopsis azurea DSM 43854</name>
    <dbReference type="NCBI Taxonomy" id="1238180"/>
    <lineage>
        <taxon>Bacteria</taxon>
        <taxon>Bacillati</taxon>
        <taxon>Actinomycetota</taxon>
        <taxon>Actinomycetes</taxon>
        <taxon>Pseudonocardiales</taxon>
        <taxon>Pseudonocardiaceae</taxon>
        <taxon>Amycolatopsis</taxon>
    </lineage>
</organism>